<evidence type="ECO:0000256" key="6">
    <source>
        <dbReference type="ARBA" id="ARBA00023136"/>
    </source>
</evidence>
<dbReference type="InterPro" id="IPR037185">
    <property type="entry name" value="EmrE-like"/>
</dbReference>
<organism evidence="9 10">
    <name type="scientific">Pelosinus baikalensis</name>
    <dbReference type="NCBI Taxonomy" id="2892015"/>
    <lineage>
        <taxon>Bacteria</taxon>
        <taxon>Bacillati</taxon>
        <taxon>Bacillota</taxon>
        <taxon>Negativicutes</taxon>
        <taxon>Selenomonadales</taxon>
        <taxon>Sporomusaceae</taxon>
        <taxon>Pelosinus</taxon>
    </lineage>
</organism>
<dbReference type="InterPro" id="IPR000620">
    <property type="entry name" value="EamA_dom"/>
</dbReference>
<name>A0ABS8HZT0_9FIRM</name>
<keyword evidence="5 7" id="KW-1133">Transmembrane helix</keyword>
<dbReference type="RefSeq" id="WP_229537395.1">
    <property type="nucleotide sequence ID" value="NZ_JAJHJB010000073.1"/>
</dbReference>
<feature type="domain" description="EamA" evidence="8">
    <location>
        <begin position="16"/>
        <end position="158"/>
    </location>
</feature>
<evidence type="ECO:0000313" key="9">
    <source>
        <dbReference type="EMBL" id="MCC5468505.1"/>
    </source>
</evidence>
<feature type="transmembrane region" description="Helical" evidence="7">
    <location>
        <begin position="262"/>
        <end position="281"/>
    </location>
</feature>
<feature type="domain" description="EamA" evidence="8">
    <location>
        <begin position="171"/>
        <end position="305"/>
    </location>
</feature>
<reference evidence="9" key="1">
    <citation type="submission" date="2021-11" db="EMBL/GenBank/DDBJ databases">
        <title>Description of a new species Pelosinus isolated from the bottom sediments of Lake Baikal.</title>
        <authorList>
            <person name="Zakharyuk A."/>
        </authorList>
    </citation>
    <scope>NUCLEOTIDE SEQUENCE</scope>
    <source>
        <strain evidence="9">Bkl1</strain>
    </source>
</reference>
<evidence type="ECO:0000256" key="4">
    <source>
        <dbReference type="ARBA" id="ARBA00022692"/>
    </source>
</evidence>
<dbReference type="PANTHER" id="PTHR32322:SF18">
    <property type="entry name" value="S-ADENOSYLMETHIONINE_S-ADENOSYLHOMOCYSTEINE TRANSPORTER"/>
    <property type="match status" value="1"/>
</dbReference>
<feature type="transmembrane region" description="Helical" evidence="7">
    <location>
        <begin position="230"/>
        <end position="250"/>
    </location>
</feature>
<dbReference type="InterPro" id="IPR050638">
    <property type="entry name" value="AA-Vitamin_Transporters"/>
</dbReference>
<evidence type="ECO:0000256" key="7">
    <source>
        <dbReference type="SAM" id="Phobius"/>
    </source>
</evidence>
<sequence>MLKFNAEKIFTNKKYIVLLAILCTFLWGSAYPVIKLGYGVFCIQSNDSFSKLIFAGYRFLAAGIILLVIQKLIGKSIMPKSISDSKSFLLLGFVYTLMQYVFLYIGMANTTGVRSSILGSLGSFINIILVHFIYKDDKLSANKIIGCTIGFLSIIVLNFEGGGLSGSFNLIGDGFVILSSLMESIGSLYNRSLVKNNDVFVTTAWQLIFGSLMLIAIGKSAGRTLTIDSAEAGLLLLYLVLLSSVALVIWSTLYKYNKVGNITVFNFLTPIFGAILSALLLGETIFEVKNLAALVLACMGIWIVNRNKNLNPSATK</sequence>
<dbReference type="Proteomes" id="UP001165492">
    <property type="component" value="Unassembled WGS sequence"/>
</dbReference>
<protein>
    <submittedName>
        <fullName evidence="9">DMT family transporter</fullName>
    </submittedName>
</protein>
<gene>
    <name evidence="9" type="ORF">LMF89_24525</name>
</gene>
<feature type="transmembrane region" description="Helical" evidence="7">
    <location>
        <begin position="88"/>
        <end position="107"/>
    </location>
</feature>
<feature type="transmembrane region" description="Helical" evidence="7">
    <location>
        <begin position="199"/>
        <end position="218"/>
    </location>
</feature>
<keyword evidence="4 7" id="KW-0812">Transmembrane</keyword>
<accession>A0ABS8HZT0</accession>
<feature type="transmembrane region" description="Helical" evidence="7">
    <location>
        <begin position="48"/>
        <end position="68"/>
    </location>
</feature>
<dbReference type="SUPFAM" id="SSF103481">
    <property type="entry name" value="Multidrug resistance efflux transporter EmrE"/>
    <property type="match status" value="2"/>
</dbReference>
<evidence type="ECO:0000259" key="8">
    <source>
        <dbReference type="Pfam" id="PF00892"/>
    </source>
</evidence>
<dbReference type="EMBL" id="JAJHJB010000073">
    <property type="protein sequence ID" value="MCC5468505.1"/>
    <property type="molecule type" value="Genomic_DNA"/>
</dbReference>
<evidence type="ECO:0000256" key="5">
    <source>
        <dbReference type="ARBA" id="ARBA00022989"/>
    </source>
</evidence>
<evidence type="ECO:0000256" key="3">
    <source>
        <dbReference type="ARBA" id="ARBA00022475"/>
    </source>
</evidence>
<comment type="subcellular location">
    <subcellularLocation>
        <location evidence="1">Cell membrane</location>
        <topology evidence="1">Multi-pass membrane protein</topology>
    </subcellularLocation>
</comment>
<evidence type="ECO:0000313" key="10">
    <source>
        <dbReference type="Proteomes" id="UP001165492"/>
    </source>
</evidence>
<keyword evidence="3" id="KW-1003">Cell membrane</keyword>
<keyword evidence="6 7" id="KW-0472">Membrane</keyword>
<comment type="caution">
    <text evidence="9">The sequence shown here is derived from an EMBL/GenBank/DDBJ whole genome shotgun (WGS) entry which is preliminary data.</text>
</comment>
<evidence type="ECO:0000256" key="1">
    <source>
        <dbReference type="ARBA" id="ARBA00004651"/>
    </source>
</evidence>
<evidence type="ECO:0000256" key="2">
    <source>
        <dbReference type="ARBA" id="ARBA00007362"/>
    </source>
</evidence>
<comment type="similarity">
    <text evidence="2">Belongs to the EamA transporter family.</text>
</comment>
<proteinExistence type="inferred from homology"/>
<dbReference type="PANTHER" id="PTHR32322">
    <property type="entry name" value="INNER MEMBRANE TRANSPORTER"/>
    <property type="match status" value="1"/>
</dbReference>
<keyword evidence="10" id="KW-1185">Reference proteome</keyword>
<feature type="transmembrane region" description="Helical" evidence="7">
    <location>
        <begin position="113"/>
        <end position="134"/>
    </location>
</feature>
<dbReference type="Pfam" id="PF00892">
    <property type="entry name" value="EamA"/>
    <property type="match status" value="2"/>
</dbReference>
<feature type="transmembrane region" description="Helical" evidence="7">
    <location>
        <begin position="288"/>
        <end position="305"/>
    </location>
</feature>